<sequence>MPLWPPKMAKSIFDIFAKTSENEIPTDEKMRQNLIYFLAGIDTTNIGLITDKNTTKIKINPRYDNREMLNVFEGVGIDIRNIKRFINQMNYLSDTYKNILAEYMLKEVERYHDYILSCYNKSFEEIYVILRPFIDEFHEFSTLIKLIEVLNEIEIFKVVQERRDLVKNLFYARIYESLTNKIYMETYIWMVQGFADKDFYILAKNEDIFEFDECYWVNKFAVAKTTPIFYKHSIKKIYDSGLYCNIIRKITNRSPDINRIPVTFENFLSEKMDRNIILIYDYIKKQFESLIEDKLYNEIDQIYRCFFLNDVSFILDLFDVLDNDIYLPIDNTLHRMNLMNKKQNEFILFKYADARINHYVLKILNIEKFTGQIRKNVLENVTIEFKNKNIADIFLSKKVFFELEIIFRYLFTLLILEYIFIKLPKNRFNTNATMFLVQLRSCMYTYIQGLKIERGIEKVVGNFTKFIKMCLNKFYLTNVQVFQLFSDILDLFFEYIYVQSNEEIYHERFLRLVVNLKKEIEKISTDHCFLYFLEYFKL</sequence>
<evidence type="ECO:0000313" key="2">
    <source>
        <dbReference type="Proteomes" id="UP000003163"/>
    </source>
</evidence>
<reference evidence="2" key="2">
    <citation type="submission" date="2015-07" db="EMBL/GenBank/DDBJ databases">
        <title>Contrasting host-pathogen interactions and genome evolution in two generalist and specialist microsporidian pathogens of mosquitoes.</title>
        <authorList>
            <consortium name="The Broad Institute Genomics Platform"/>
            <consortium name="The Broad Institute Genome Sequencing Center for Infectious Disease"/>
            <person name="Cuomo C.A."/>
            <person name="Sanscrainte N.D."/>
            <person name="Goldberg J.M."/>
            <person name="Heiman D."/>
            <person name="Young S."/>
            <person name="Zeng Q."/>
            <person name="Becnel J.J."/>
            <person name="Birren B.W."/>
        </authorList>
    </citation>
    <scope>NUCLEOTIDE SEQUENCE [LARGE SCALE GENOMIC DNA]</scope>
    <source>
        <strain evidence="2">USNM 41457</strain>
    </source>
</reference>
<reference evidence="1 2" key="1">
    <citation type="submission" date="2011-08" db="EMBL/GenBank/DDBJ databases">
        <authorList>
            <person name="Liu Z.J."/>
            <person name="Shi F.L."/>
            <person name="Lu J.Q."/>
            <person name="Li M."/>
            <person name="Wang Z.L."/>
        </authorList>
    </citation>
    <scope>NUCLEOTIDE SEQUENCE [LARGE SCALE GENOMIC DNA]</scope>
    <source>
        <strain evidence="1 2">USNM 41457</strain>
    </source>
</reference>
<proteinExistence type="predicted"/>
<evidence type="ECO:0008006" key="3">
    <source>
        <dbReference type="Google" id="ProtNLM"/>
    </source>
</evidence>
<accession>J9DBZ6</accession>
<dbReference type="OMA" id="FEERHTY"/>
<dbReference type="Proteomes" id="UP000003163">
    <property type="component" value="Unassembled WGS sequence"/>
</dbReference>
<dbReference type="EMBL" id="AFBI03000008">
    <property type="protein sequence ID" value="EJW05256.1"/>
    <property type="molecule type" value="Genomic_DNA"/>
</dbReference>
<name>J9DBZ6_EDHAE</name>
<dbReference type="AlphaFoldDB" id="J9DBZ6"/>
<dbReference type="HOGENOM" id="CLU_506243_0_0_1"/>
<organism evidence="1 2">
    <name type="scientific">Edhazardia aedis (strain USNM 41457)</name>
    <name type="common">Microsporidian parasite</name>
    <dbReference type="NCBI Taxonomy" id="1003232"/>
    <lineage>
        <taxon>Eukaryota</taxon>
        <taxon>Fungi</taxon>
        <taxon>Fungi incertae sedis</taxon>
        <taxon>Microsporidia</taxon>
        <taxon>Edhazardia</taxon>
    </lineage>
</organism>
<evidence type="ECO:0000313" key="1">
    <source>
        <dbReference type="EMBL" id="EJW05256.1"/>
    </source>
</evidence>
<gene>
    <name evidence="1" type="ORF">EDEG_00667</name>
</gene>
<keyword evidence="2" id="KW-1185">Reference proteome</keyword>
<dbReference type="InParanoid" id="J9DBZ6"/>
<dbReference type="OrthoDB" id="2192946at2759"/>
<protein>
    <recommendedName>
        <fullName evidence="3">Spindle pole body component</fullName>
    </recommendedName>
</protein>
<dbReference type="VEuPathDB" id="MicrosporidiaDB:EDEG_00667"/>
<comment type="caution">
    <text evidence="1">The sequence shown here is derived from an EMBL/GenBank/DDBJ whole genome shotgun (WGS) entry which is preliminary data.</text>
</comment>